<organism evidence="8 9">
    <name type="scientific">Paenibacillus xylanivorans</name>
    <dbReference type="NCBI Taxonomy" id="1705561"/>
    <lineage>
        <taxon>Bacteria</taxon>
        <taxon>Bacillati</taxon>
        <taxon>Bacillota</taxon>
        <taxon>Bacilli</taxon>
        <taxon>Bacillales</taxon>
        <taxon>Paenibacillaceae</taxon>
        <taxon>Paenibacillus</taxon>
    </lineage>
</organism>
<proteinExistence type="inferred from homology"/>
<dbReference type="Gene3D" id="1.10.10.10">
    <property type="entry name" value="Winged helix-like DNA-binding domain superfamily/Winged helix DNA-binding domain"/>
    <property type="match status" value="1"/>
</dbReference>
<keyword evidence="3" id="KW-0731">Sigma factor</keyword>
<name>A0A0M9BP19_9BACL</name>
<keyword evidence="4" id="KW-0804">Transcription</keyword>
<dbReference type="InterPro" id="IPR013324">
    <property type="entry name" value="RNA_pol_sigma_r3/r4-like"/>
</dbReference>
<evidence type="ECO:0000313" key="9">
    <source>
        <dbReference type="Proteomes" id="UP000037688"/>
    </source>
</evidence>
<dbReference type="Gene3D" id="1.10.1740.10">
    <property type="match status" value="1"/>
</dbReference>
<dbReference type="InterPro" id="IPR013249">
    <property type="entry name" value="RNA_pol_sigma70_r4_t2"/>
</dbReference>
<evidence type="ECO:0000256" key="1">
    <source>
        <dbReference type="ARBA" id="ARBA00010641"/>
    </source>
</evidence>
<evidence type="ECO:0000259" key="6">
    <source>
        <dbReference type="Pfam" id="PF08281"/>
    </source>
</evidence>
<dbReference type="AlphaFoldDB" id="A0A0M9BP19"/>
<dbReference type="GO" id="GO:0006352">
    <property type="term" value="P:DNA-templated transcription initiation"/>
    <property type="evidence" value="ECO:0007669"/>
    <property type="project" value="InterPro"/>
</dbReference>
<evidence type="ECO:0000259" key="7">
    <source>
        <dbReference type="Pfam" id="PF08874"/>
    </source>
</evidence>
<dbReference type="PANTHER" id="PTHR43133">
    <property type="entry name" value="RNA POLYMERASE ECF-TYPE SIGMA FACTO"/>
    <property type="match status" value="1"/>
</dbReference>
<dbReference type="NCBIfam" id="TIGR02937">
    <property type="entry name" value="sigma70-ECF"/>
    <property type="match status" value="1"/>
</dbReference>
<dbReference type="InterPro" id="IPR036388">
    <property type="entry name" value="WH-like_DNA-bd_sf"/>
</dbReference>
<feature type="domain" description="RNA polymerase sigma-70 region 2" evidence="5">
    <location>
        <begin position="19"/>
        <end position="85"/>
    </location>
</feature>
<reference evidence="8 9" key="1">
    <citation type="submission" date="2015-08" db="EMBL/GenBank/DDBJ databases">
        <title>Draft genome sequence of cellulolytic and xylanolytic Paenibacillus sp. A59, isolated from a decaying forest soil from Patagonia, Argentina.</title>
        <authorList>
            <person name="Ghio S."/>
            <person name="Caceres A.M."/>
            <person name="Talia P."/>
            <person name="Grasso D."/>
            <person name="Campos E."/>
        </authorList>
    </citation>
    <scope>NUCLEOTIDE SEQUENCE [LARGE SCALE GENOMIC DNA]</scope>
    <source>
        <strain evidence="8 9">A59</strain>
    </source>
</reference>
<keyword evidence="9" id="KW-1185">Reference proteome</keyword>
<protein>
    <submittedName>
        <fullName evidence="8">RNA polymerase subunit sigma</fullName>
    </submittedName>
</protein>
<dbReference type="PANTHER" id="PTHR43133:SF51">
    <property type="entry name" value="RNA POLYMERASE SIGMA FACTOR"/>
    <property type="match status" value="1"/>
</dbReference>
<dbReference type="RefSeq" id="WP_053781915.1">
    <property type="nucleotide sequence ID" value="NZ_LITU01000061.1"/>
</dbReference>
<keyword evidence="2" id="KW-0805">Transcription regulation</keyword>
<gene>
    <name evidence="8" type="ORF">AMS66_16840</name>
</gene>
<evidence type="ECO:0000256" key="2">
    <source>
        <dbReference type="ARBA" id="ARBA00023015"/>
    </source>
</evidence>
<evidence type="ECO:0000259" key="5">
    <source>
        <dbReference type="Pfam" id="PF04542"/>
    </source>
</evidence>
<evidence type="ECO:0000256" key="3">
    <source>
        <dbReference type="ARBA" id="ARBA00023082"/>
    </source>
</evidence>
<dbReference type="InterPro" id="IPR014284">
    <property type="entry name" value="RNA_pol_sigma-70_dom"/>
</dbReference>
<accession>A0A0M9BP19</accession>
<feature type="domain" description="RNA polymerase sigma factor 70 region 4 type 2" evidence="6">
    <location>
        <begin position="118"/>
        <end position="170"/>
    </location>
</feature>
<dbReference type="SUPFAM" id="SSF88946">
    <property type="entry name" value="Sigma2 domain of RNA polymerase sigma factors"/>
    <property type="match status" value="1"/>
</dbReference>
<dbReference type="GO" id="GO:0016987">
    <property type="term" value="F:sigma factor activity"/>
    <property type="evidence" value="ECO:0007669"/>
    <property type="project" value="UniProtKB-KW"/>
</dbReference>
<dbReference type="Pfam" id="PF04542">
    <property type="entry name" value="Sigma70_r2"/>
    <property type="match status" value="1"/>
</dbReference>
<evidence type="ECO:0000313" key="8">
    <source>
        <dbReference type="EMBL" id="KOY15406.1"/>
    </source>
</evidence>
<dbReference type="Pfam" id="PF08874">
    <property type="entry name" value="DUF1835"/>
    <property type="match status" value="1"/>
</dbReference>
<evidence type="ECO:0000256" key="4">
    <source>
        <dbReference type="ARBA" id="ARBA00023163"/>
    </source>
</evidence>
<sequence>MKTWIDGAIQGQAEAYEQLVTQFRGMALAVAYQKLEDMFLAEDVVQEAFTEAFANLSKLENPDAFPGWFKVIVERQCYRQMRRKQHGTVPVLEIQDVIQEEDQACNPEEQALKGEVHRLLRDSISILPTSMQLAVELFYFQGYSLKEMSEFLGVNVPALKKRLYDARSRLRRSLPVADVISVFSDLYEGGKGMLHIMNGDHAADRLRQSGIQGEILVWRELYTFGPITRNMGNEKERSERAQYLEQNLGIPRTEYLKIKELEQTLQSFHQYQEIVLWFEYDLYDQAMLSYLLHYLKEQDLRNTKLNLLCIDSYPDIEHFRGLGQLTPSQIGRLSGTWHVMGSEEIQAGSEFWAAYASSDIQDHQNYLSNDTPVLPFAHAAFKAHLSRLPSVSNGLGTIEQSTLEAVREGVNSPYPLFKHVGEQLHILGMGDLEYWAHLKRMTEEPHALLQLSGVQAFPDFQQQHGEFRHSILSLTDLGVQVLNGEVDWGLLRTDKSWIGGLQIGEGNDTPWRWDTVNETIVIL</sequence>
<comment type="caution">
    <text evidence="8">The sequence shown here is derived from an EMBL/GenBank/DDBJ whole genome shotgun (WGS) entry which is preliminary data.</text>
</comment>
<dbReference type="EMBL" id="LITU01000061">
    <property type="protein sequence ID" value="KOY15406.1"/>
    <property type="molecule type" value="Genomic_DNA"/>
</dbReference>
<dbReference type="OrthoDB" id="127805at2"/>
<feature type="domain" description="DUF1835" evidence="7">
    <location>
        <begin position="194"/>
        <end position="301"/>
    </location>
</feature>
<dbReference type="InterPro" id="IPR007627">
    <property type="entry name" value="RNA_pol_sigma70_r2"/>
</dbReference>
<dbReference type="Proteomes" id="UP000037688">
    <property type="component" value="Unassembled WGS sequence"/>
</dbReference>
<dbReference type="InterPro" id="IPR013325">
    <property type="entry name" value="RNA_pol_sigma_r2"/>
</dbReference>
<dbReference type="InterPro" id="IPR014973">
    <property type="entry name" value="DUF1835"/>
</dbReference>
<dbReference type="CDD" id="cd06171">
    <property type="entry name" value="Sigma70_r4"/>
    <property type="match status" value="1"/>
</dbReference>
<comment type="similarity">
    <text evidence="1">Belongs to the sigma-70 factor family. ECF subfamily.</text>
</comment>
<dbReference type="InterPro" id="IPR039425">
    <property type="entry name" value="RNA_pol_sigma-70-like"/>
</dbReference>
<dbReference type="PATRIC" id="fig|1705561.3.peg.3449"/>
<dbReference type="Pfam" id="PF08281">
    <property type="entry name" value="Sigma70_r4_2"/>
    <property type="match status" value="1"/>
</dbReference>
<dbReference type="GO" id="GO:0003677">
    <property type="term" value="F:DNA binding"/>
    <property type="evidence" value="ECO:0007669"/>
    <property type="project" value="InterPro"/>
</dbReference>
<dbReference type="SUPFAM" id="SSF88659">
    <property type="entry name" value="Sigma3 and sigma4 domains of RNA polymerase sigma factors"/>
    <property type="match status" value="1"/>
</dbReference>